<organism evidence="3 4">
    <name type="scientific">Agaricus bisporus var. burnettii</name>
    <dbReference type="NCBI Taxonomy" id="192524"/>
    <lineage>
        <taxon>Eukaryota</taxon>
        <taxon>Fungi</taxon>
        <taxon>Dikarya</taxon>
        <taxon>Basidiomycota</taxon>
        <taxon>Agaricomycotina</taxon>
        <taxon>Agaricomycetes</taxon>
        <taxon>Agaricomycetidae</taxon>
        <taxon>Agaricales</taxon>
        <taxon>Agaricineae</taxon>
        <taxon>Agaricaceae</taxon>
        <taxon>Agaricus</taxon>
    </lineage>
</organism>
<dbReference type="AlphaFoldDB" id="A0A8H7KGS1"/>
<feature type="transmembrane region" description="Helical" evidence="2">
    <location>
        <begin position="555"/>
        <end position="576"/>
    </location>
</feature>
<feature type="compositionally biased region" description="Basic and acidic residues" evidence="1">
    <location>
        <begin position="641"/>
        <end position="651"/>
    </location>
</feature>
<sequence length="679" mass="75460">MPRLETRRAVPADRSDPVLLLHLDQYARFLQKIKEKQSISSSYPPRSQTMAPADKTTTLPHDGSASEVQTTTASASPKEAFRRRSLEGSLLNFPSLMSEPELSPLRRLRNQLGHRSPSPGPQSSASEGNSPKNGRLFIDKVHSKHFLGLGHSRMRSDPEVGSPPSPTYATNGDTSPSSRGFVFPRSRSPSHPRSRAVSPFRIIHTISAGLHHHRHQDQQDPEERFIPINPFKSKVSFDLWKWSPFGTKSKKPEVDIELAEGSVSESNTSDGTVGAGNCDEILKISSVRDCAKHAHLFLLDVLPRLIYLNLLLRLPAMYFSRVTRVFGDAEISRPDIERMVEAGQYCILPSAFDNQADYAFTHGIPLSQGQVQGGDKKSGKGRREGISIAEQAGAPSAGTPRPIAITPAMRRFKLSWEMFIDSLLREWKTLNVVSALLASAILTIFQIPDAAADPVTRSTAIVSLVCSLMSLTYGCMYIVRFAAMRSMLRASKWAEEARRTNTMILWNVWVLLAMPAVWLAWSMLLFMVSIIAFVWRTGSSSDPSPHPPLSEIQILGPRIVTTFLIFIGFVYLYLIIHTLKSYGIHGGRSGNILTSPQARLGVLGDTHYQTRPRVQAMAPSERPASIFGVGQTQNNAALNVDFERRGRERTRSGSVGRGRRREEHPMERVNPNAPLEDEY</sequence>
<feature type="compositionally biased region" description="Polar residues" evidence="1">
    <location>
        <begin position="66"/>
        <end position="75"/>
    </location>
</feature>
<dbReference type="EMBL" id="JABXXO010000006">
    <property type="protein sequence ID" value="KAF7775844.1"/>
    <property type="molecule type" value="Genomic_DNA"/>
</dbReference>
<feature type="transmembrane region" description="Helical" evidence="2">
    <location>
        <begin position="504"/>
        <end position="535"/>
    </location>
</feature>
<evidence type="ECO:0000313" key="4">
    <source>
        <dbReference type="Proteomes" id="UP000629468"/>
    </source>
</evidence>
<proteinExistence type="predicted"/>
<evidence type="ECO:0000313" key="3">
    <source>
        <dbReference type="EMBL" id="KAF7775844.1"/>
    </source>
</evidence>
<feature type="compositionally biased region" description="Polar residues" evidence="1">
    <location>
        <begin position="167"/>
        <end position="178"/>
    </location>
</feature>
<evidence type="ECO:0000256" key="2">
    <source>
        <dbReference type="SAM" id="Phobius"/>
    </source>
</evidence>
<dbReference type="Proteomes" id="UP000629468">
    <property type="component" value="Unassembled WGS sequence"/>
</dbReference>
<keyword evidence="2" id="KW-1133">Transmembrane helix</keyword>
<feature type="transmembrane region" description="Helical" evidence="2">
    <location>
        <begin position="429"/>
        <end position="448"/>
    </location>
</feature>
<feature type="region of interest" description="Disordered" evidence="1">
    <location>
        <begin position="641"/>
        <end position="679"/>
    </location>
</feature>
<feature type="compositionally biased region" description="Polar residues" evidence="1">
    <location>
        <begin position="43"/>
        <end position="59"/>
    </location>
</feature>
<protein>
    <submittedName>
        <fullName evidence="3">Uncharacterized protein</fullName>
    </submittedName>
</protein>
<accession>A0A8H7KGS1</accession>
<keyword evidence="2" id="KW-0812">Transmembrane</keyword>
<gene>
    <name evidence="3" type="ORF">Agabi119p4_4237</name>
</gene>
<reference evidence="3 4" key="1">
    <citation type="journal article" name="Sci. Rep.">
        <title>Telomere-to-telomere assembled and centromere annotated genomes of the two main subspecies of the button mushroom Agaricus bisporus reveal especially polymorphic chromosome ends.</title>
        <authorList>
            <person name="Sonnenberg A.S.M."/>
            <person name="Sedaghat-Telgerd N."/>
            <person name="Lavrijssen B."/>
            <person name="Ohm R.A."/>
            <person name="Hendrickx P.M."/>
            <person name="Scholtmeijer K."/>
            <person name="Baars J.J.P."/>
            <person name="van Peer A."/>
        </authorList>
    </citation>
    <scope>NUCLEOTIDE SEQUENCE [LARGE SCALE GENOMIC DNA]</scope>
    <source>
        <strain evidence="3 4">H119_p4</strain>
    </source>
</reference>
<name>A0A8H7KGS1_AGABI</name>
<feature type="region of interest" description="Disordered" evidence="1">
    <location>
        <begin position="36"/>
        <end position="81"/>
    </location>
</feature>
<comment type="caution">
    <text evidence="3">The sequence shown here is derived from an EMBL/GenBank/DDBJ whole genome shotgun (WGS) entry which is preliminary data.</text>
</comment>
<feature type="region of interest" description="Disordered" evidence="1">
    <location>
        <begin position="111"/>
        <end position="135"/>
    </location>
</feature>
<feature type="region of interest" description="Disordered" evidence="1">
    <location>
        <begin position="150"/>
        <end position="196"/>
    </location>
</feature>
<keyword evidence="2" id="KW-0472">Membrane</keyword>
<evidence type="ECO:0000256" key="1">
    <source>
        <dbReference type="SAM" id="MobiDB-lite"/>
    </source>
</evidence>
<feature type="transmembrane region" description="Helical" evidence="2">
    <location>
        <begin position="460"/>
        <end position="483"/>
    </location>
</feature>
<feature type="compositionally biased region" description="Polar residues" evidence="1">
    <location>
        <begin position="121"/>
        <end position="132"/>
    </location>
</feature>